<dbReference type="EMBL" id="KM461569">
    <property type="protein sequence ID" value="AKM76812.1"/>
    <property type="molecule type" value="mRNA"/>
</dbReference>
<dbReference type="GO" id="GO:0016279">
    <property type="term" value="F:protein-lysine N-methyltransferase activity"/>
    <property type="evidence" value="ECO:0007669"/>
    <property type="project" value="TreeGrafter"/>
</dbReference>
<reference evidence="1" key="1">
    <citation type="submission" date="2014-09" db="EMBL/GenBank/DDBJ databases">
        <title>Coevolution between plastid and nuclear genomes in Geraniaceae.</title>
        <authorList>
            <person name="Zhang J."/>
            <person name="Ruhlman T.A."/>
            <person name="Sabir J."/>
            <person name="Blazier J.C."/>
            <person name="Jansen R.K."/>
        </authorList>
    </citation>
    <scope>NUCLEOTIDE SEQUENCE</scope>
</reference>
<name>A0A0G4ANY1_9ROSI</name>
<sequence>MATLEEEEARLERFLQWLQLNGAQLRGCKIKYSDSSKGCGVYSLNDASDGVLLVVPLDLAITPMRVLQDPLLGSECRAMFTEGEVDDRFLMNLFLTVERLRKNSSWKPYLDMLSTTFGNPLWFTDDELLELRGTALYRATELQKKSLLNLYNGKVKDLVNKLLILDGNLEREVSFEDFLWANSIFWTRALNIPLPQSFVFPQINEEQNSCFSMDKSSEAPFEHSSTNEMINGKNVKECDVTRDNIEVNRVEVTSVQKDTVWVEGLVPGIDFCNHDLKAAATWEVDRTGSVTGVPFSMYLLSAVQCPFQIEKEISISYGNKGNEELLFLYGFVIDNNPDDYLMVHYPVEAIESIPFSDSKSQLLEAQKADMRCLLHRSLLDRGFFSEGNNNTEVDQTSNYSWSGQRKIPSYVNKLVFPEGFLTALRTIAMREDELFKVSSLLEELVGSEGERQPTDAEVRAAVWEACGDSGALQLLVDLLHVKMTDLEEYSGTEDCDSELLGKACITEWPKGELTGDANDGSGRIMMSRNKWSSIVYRRGQKQLTRLFLKEAEHALQLSLSEQDAENSS</sequence>
<protein>
    <submittedName>
        <fullName evidence="1">SET domain-containing protein</fullName>
    </submittedName>
</protein>
<organism evidence="1">
    <name type="scientific">Monsonia emarginata</name>
    <dbReference type="NCBI Taxonomy" id="28966"/>
    <lineage>
        <taxon>Eukaryota</taxon>
        <taxon>Viridiplantae</taxon>
        <taxon>Streptophyta</taxon>
        <taxon>Embryophyta</taxon>
        <taxon>Tracheophyta</taxon>
        <taxon>Spermatophyta</taxon>
        <taxon>Magnoliopsida</taxon>
        <taxon>eudicotyledons</taxon>
        <taxon>Gunneridae</taxon>
        <taxon>Pentapetalae</taxon>
        <taxon>rosids</taxon>
        <taxon>malvids</taxon>
        <taxon>Geraniales</taxon>
        <taxon>Geraniaceae</taxon>
        <taxon>Monsonia</taxon>
    </lineage>
</organism>
<dbReference type="PANTHER" id="PTHR13271:SF55">
    <property type="entry name" value="SET DOMAIN-CONTAINING PROTEIN"/>
    <property type="match status" value="1"/>
</dbReference>
<dbReference type="SUPFAM" id="SSF82199">
    <property type="entry name" value="SET domain"/>
    <property type="match status" value="1"/>
</dbReference>
<dbReference type="InterPro" id="IPR050600">
    <property type="entry name" value="SETD3_SETD6_MTase"/>
</dbReference>
<dbReference type="InterPro" id="IPR046341">
    <property type="entry name" value="SET_dom_sf"/>
</dbReference>
<proteinExistence type="evidence at transcript level"/>
<accession>A0A0G4ANY1</accession>
<dbReference type="PANTHER" id="PTHR13271">
    <property type="entry name" value="UNCHARACTERIZED PUTATIVE METHYLTRANSFERASE"/>
    <property type="match status" value="1"/>
</dbReference>
<dbReference type="Gene3D" id="3.90.1410.10">
    <property type="entry name" value="set domain protein methyltransferase, domain 1"/>
    <property type="match status" value="1"/>
</dbReference>
<dbReference type="CDD" id="cd10527">
    <property type="entry name" value="SET_LSMT"/>
    <property type="match status" value="1"/>
</dbReference>
<evidence type="ECO:0000313" key="1">
    <source>
        <dbReference type="EMBL" id="AKM76812.1"/>
    </source>
</evidence>
<dbReference type="AlphaFoldDB" id="A0A0G4ANY1"/>